<organism evidence="1 2">
    <name type="scientific">Clonostachys rosea f. rosea IK726</name>
    <dbReference type="NCBI Taxonomy" id="1349383"/>
    <lineage>
        <taxon>Eukaryota</taxon>
        <taxon>Fungi</taxon>
        <taxon>Dikarya</taxon>
        <taxon>Ascomycota</taxon>
        <taxon>Pezizomycotina</taxon>
        <taxon>Sordariomycetes</taxon>
        <taxon>Hypocreomycetidae</taxon>
        <taxon>Hypocreales</taxon>
        <taxon>Bionectriaceae</taxon>
        <taxon>Clonostachys</taxon>
    </lineage>
</organism>
<proteinExistence type="predicted"/>
<evidence type="ECO:0000313" key="2">
    <source>
        <dbReference type="Proteomes" id="UP000836387"/>
    </source>
</evidence>
<reference evidence="1" key="2">
    <citation type="submission" date="2021-10" db="EMBL/GenBank/DDBJ databases">
        <authorList>
            <person name="Piombo E."/>
        </authorList>
    </citation>
    <scope>NUCLEOTIDE SEQUENCE</scope>
</reference>
<protein>
    <submittedName>
        <fullName evidence="1">Uncharacterized protein</fullName>
    </submittedName>
</protein>
<accession>A0ACA9U385</accession>
<dbReference type="EMBL" id="CADEHS020000012">
    <property type="protein sequence ID" value="CAG9947730.1"/>
    <property type="molecule type" value="Genomic_DNA"/>
</dbReference>
<sequence>MSLGEYGITKRYVETRTFSDKQDDIFAYEERRENIAAYPQRTADISVAQAGEETDIKTYIMMPPCIIGRGTEQYRQQSHQVPMFVRNAIRQGQSEFVGDGSYTVGHVDIQDLANVFQLLLPRLLAGEGLPCGRRGIYFSDTGSHTWLEVAQAIGAFGHELGLLGDPQP</sequence>
<gene>
    <name evidence="1" type="ORF">CRV2_00012907</name>
</gene>
<name>A0ACA9U385_BIOOC</name>
<dbReference type="Proteomes" id="UP000836387">
    <property type="component" value="Unassembled WGS sequence"/>
</dbReference>
<comment type="caution">
    <text evidence="1">The sequence shown here is derived from an EMBL/GenBank/DDBJ whole genome shotgun (WGS) entry which is preliminary data.</text>
</comment>
<evidence type="ECO:0000313" key="1">
    <source>
        <dbReference type="EMBL" id="CAG9947730.1"/>
    </source>
</evidence>
<reference evidence="1" key="1">
    <citation type="submission" date="2020-04" db="EMBL/GenBank/DDBJ databases">
        <authorList>
            <person name="Broberg M."/>
        </authorList>
    </citation>
    <scope>NUCLEOTIDE SEQUENCE</scope>
</reference>
<keyword evidence="2" id="KW-1185">Reference proteome</keyword>